<dbReference type="InterPro" id="IPR045584">
    <property type="entry name" value="Pilin-like"/>
</dbReference>
<organism evidence="13 14">
    <name type="scientific">Luteimonas galliterrae</name>
    <dbReference type="NCBI Taxonomy" id="2940486"/>
    <lineage>
        <taxon>Bacteria</taxon>
        <taxon>Pseudomonadati</taxon>
        <taxon>Pseudomonadota</taxon>
        <taxon>Gammaproteobacteria</taxon>
        <taxon>Lysobacterales</taxon>
        <taxon>Lysobacteraceae</taxon>
        <taxon>Luteimonas</taxon>
    </lineage>
</organism>
<dbReference type="NCBIfam" id="TIGR02532">
    <property type="entry name" value="IV_pilin_GFxxxE"/>
    <property type="match status" value="1"/>
</dbReference>
<proteinExistence type="inferred from homology"/>
<gene>
    <name evidence="13" type="ORF">M2650_10780</name>
</gene>
<evidence type="ECO:0000256" key="10">
    <source>
        <dbReference type="ARBA" id="ARBA00030775"/>
    </source>
</evidence>
<evidence type="ECO:0000259" key="12">
    <source>
        <dbReference type="Pfam" id="PF12019"/>
    </source>
</evidence>
<comment type="caution">
    <text evidence="13">The sequence shown here is derived from an EMBL/GenBank/DDBJ whole genome shotgun (WGS) entry which is preliminary data.</text>
</comment>
<evidence type="ECO:0000256" key="5">
    <source>
        <dbReference type="ARBA" id="ARBA00022519"/>
    </source>
</evidence>
<dbReference type="EMBL" id="JAMBEP010000002">
    <property type="protein sequence ID" value="MCL1635109.1"/>
    <property type="molecule type" value="Genomic_DNA"/>
</dbReference>
<evidence type="ECO:0000256" key="11">
    <source>
        <dbReference type="SAM" id="Phobius"/>
    </source>
</evidence>
<evidence type="ECO:0000256" key="6">
    <source>
        <dbReference type="ARBA" id="ARBA00022692"/>
    </source>
</evidence>
<dbReference type="SUPFAM" id="SSF54523">
    <property type="entry name" value="Pili subunits"/>
    <property type="match status" value="1"/>
</dbReference>
<evidence type="ECO:0000256" key="1">
    <source>
        <dbReference type="ARBA" id="ARBA00004377"/>
    </source>
</evidence>
<accession>A0ABT0MJR5</accession>
<dbReference type="RefSeq" id="WP_249474426.1">
    <property type="nucleotide sequence ID" value="NZ_JAMBEP010000002.1"/>
</dbReference>
<keyword evidence="6 11" id="KW-0812">Transmembrane</keyword>
<feature type="transmembrane region" description="Helical" evidence="11">
    <location>
        <begin position="7"/>
        <end position="30"/>
    </location>
</feature>
<evidence type="ECO:0000256" key="2">
    <source>
        <dbReference type="ARBA" id="ARBA00021549"/>
    </source>
</evidence>
<dbReference type="InterPro" id="IPR022346">
    <property type="entry name" value="T2SS_GspH"/>
</dbReference>
<evidence type="ECO:0000256" key="8">
    <source>
        <dbReference type="ARBA" id="ARBA00023136"/>
    </source>
</evidence>
<dbReference type="PROSITE" id="PS00409">
    <property type="entry name" value="PROKAR_NTER_METHYL"/>
    <property type="match status" value="1"/>
</dbReference>
<dbReference type="InterPro" id="IPR012902">
    <property type="entry name" value="N_methyl_site"/>
</dbReference>
<sequence>MERKAGFTLLEAMVVMAIVAIVATLGLPAFNGALQRVRTATALSMLTASLASARSAALLRHQAVSVCPSQDQLACRYDLVWEEGWIVFVDAHKTGQPSSPADILRVGDPLSRSLILRTTPGRHRARFQPDGRSTGSTLTLSLCTKDGHHPLGQVILNNWGRPRSVRDPAQDPTCAKAK</sequence>
<evidence type="ECO:0000256" key="3">
    <source>
        <dbReference type="ARBA" id="ARBA00022475"/>
    </source>
</evidence>
<reference evidence="13 14" key="1">
    <citation type="submission" date="2022-05" db="EMBL/GenBank/DDBJ databases">
        <title>Luteimonas sp. SX5, whole genome shotgun sequencing project.</title>
        <authorList>
            <person name="Zhao G."/>
            <person name="Shen L."/>
        </authorList>
    </citation>
    <scope>NUCLEOTIDE SEQUENCE [LARGE SCALE GENOMIC DNA]</scope>
    <source>
        <strain evidence="13 14">SX5</strain>
    </source>
</reference>
<comment type="similarity">
    <text evidence="9">Belongs to the GSP H family.</text>
</comment>
<keyword evidence="7 11" id="KW-1133">Transmembrane helix</keyword>
<evidence type="ECO:0000313" key="14">
    <source>
        <dbReference type="Proteomes" id="UP001431217"/>
    </source>
</evidence>
<keyword evidence="4" id="KW-0488">Methylation</keyword>
<name>A0ABT0MJR5_9GAMM</name>
<keyword evidence="3" id="KW-1003">Cell membrane</keyword>
<protein>
    <recommendedName>
        <fullName evidence="2">Type II secretion system protein H</fullName>
    </recommendedName>
    <alternativeName>
        <fullName evidence="10">General secretion pathway protein H</fullName>
    </alternativeName>
</protein>
<dbReference type="Proteomes" id="UP001431217">
    <property type="component" value="Unassembled WGS sequence"/>
</dbReference>
<keyword evidence="14" id="KW-1185">Reference proteome</keyword>
<evidence type="ECO:0000313" key="13">
    <source>
        <dbReference type="EMBL" id="MCL1635109.1"/>
    </source>
</evidence>
<dbReference type="Pfam" id="PF07963">
    <property type="entry name" value="N_methyl"/>
    <property type="match status" value="1"/>
</dbReference>
<feature type="domain" description="General secretion pathway GspH" evidence="12">
    <location>
        <begin position="46"/>
        <end position="160"/>
    </location>
</feature>
<keyword evidence="8 11" id="KW-0472">Membrane</keyword>
<evidence type="ECO:0000256" key="7">
    <source>
        <dbReference type="ARBA" id="ARBA00022989"/>
    </source>
</evidence>
<dbReference type="Gene3D" id="3.55.40.10">
    <property type="entry name" value="minor pseudopilin epsh domain"/>
    <property type="match status" value="1"/>
</dbReference>
<comment type="subcellular location">
    <subcellularLocation>
        <location evidence="1">Cell inner membrane</location>
        <topology evidence="1">Single-pass membrane protein</topology>
    </subcellularLocation>
</comment>
<evidence type="ECO:0000256" key="4">
    <source>
        <dbReference type="ARBA" id="ARBA00022481"/>
    </source>
</evidence>
<dbReference type="Pfam" id="PF12019">
    <property type="entry name" value="GspH"/>
    <property type="match status" value="1"/>
</dbReference>
<keyword evidence="5" id="KW-0997">Cell inner membrane</keyword>
<evidence type="ECO:0000256" key="9">
    <source>
        <dbReference type="ARBA" id="ARBA00025772"/>
    </source>
</evidence>